<evidence type="ECO:0000256" key="5">
    <source>
        <dbReference type="ARBA" id="ARBA00022723"/>
    </source>
</evidence>
<evidence type="ECO:0000256" key="10">
    <source>
        <dbReference type="HAMAP-Rule" id="MF_00162"/>
    </source>
</evidence>
<dbReference type="Gene3D" id="3.30.470.20">
    <property type="entry name" value="ATP-grasp fold, B domain"/>
    <property type="match status" value="1"/>
</dbReference>
<sequence length="317" mass="36374">MIKLGIIMDPISQINIKKDSSFAMLLEAKIRGYKLYYMEINNIYLLHNEPYGYVIELISIIDDMNCWYKFGNEYKVPLKFFDIILMRKDPPFNMQYIYATYILELATKLGVLIVNNPKSLREFNEKLSIIRFPDIIPDTLVTSNQKQLYNFYLKYLDIILKPLNSMGGDSLYRLQKGDPNVHVIIENMTKYGTCFCMAQNYISDIIIKGDKRILVINGEPIHLCLARFPKNDETRANLAAGGYGKIQPLSSNDLIIVKTVSAFLKKNGLIFVGLDVIGNYLTEINITSPTCIREIEAEMSSKISITNILFDTIEKKL</sequence>
<organism evidence="12">
    <name type="scientific">Candidatus Aschnera chinzeii</name>
    <dbReference type="NCBI Taxonomy" id="1485666"/>
    <lineage>
        <taxon>Bacteria</taxon>
        <taxon>Pseudomonadati</taxon>
        <taxon>Pseudomonadota</taxon>
        <taxon>Gammaproteobacteria</taxon>
        <taxon>Enterobacterales</taxon>
        <taxon>Enterobacteriaceae</taxon>
        <taxon>Candidatus Aschnera</taxon>
    </lineage>
</organism>
<comment type="catalytic activity">
    <reaction evidence="10">
        <text>gamma-L-glutamyl-L-cysteine + glycine + ATP = glutathione + ADP + phosphate + H(+)</text>
        <dbReference type="Rhea" id="RHEA:13557"/>
        <dbReference type="ChEBI" id="CHEBI:15378"/>
        <dbReference type="ChEBI" id="CHEBI:30616"/>
        <dbReference type="ChEBI" id="CHEBI:43474"/>
        <dbReference type="ChEBI" id="CHEBI:57305"/>
        <dbReference type="ChEBI" id="CHEBI:57925"/>
        <dbReference type="ChEBI" id="CHEBI:58173"/>
        <dbReference type="ChEBI" id="CHEBI:456216"/>
        <dbReference type="EC" id="6.3.2.3"/>
    </reaction>
</comment>
<evidence type="ECO:0000256" key="4">
    <source>
        <dbReference type="ARBA" id="ARBA00022684"/>
    </source>
</evidence>
<dbReference type="SUPFAM" id="SSF56059">
    <property type="entry name" value="Glutathione synthetase ATP-binding domain-like"/>
    <property type="match status" value="1"/>
</dbReference>
<evidence type="ECO:0000256" key="3">
    <source>
        <dbReference type="ARBA" id="ARBA00022598"/>
    </source>
</evidence>
<reference evidence="12" key="2">
    <citation type="submission" date="2023-10" db="EMBL/GenBank/DDBJ databases">
        <authorList>
            <person name="Koga R."/>
            <person name="Fukatsu T."/>
        </authorList>
    </citation>
    <scope>NUCLEOTIDE SEQUENCE</scope>
    <source>
        <strain evidence="12">Kw-01</strain>
    </source>
</reference>
<reference evidence="12" key="1">
    <citation type="journal article" date="2023" name="Front. Microbiol.">
        <title>Genome analysis of Candidatus Aschnera chinzeii, the bacterial endosymbiont of the blood-sucking bat fly Penicillidia jenynsii (Insecta: Diptera: Nycteribiidae).</title>
        <authorList>
            <person name="Koga R."/>
            <person name="Moriyama M."/>
            <person name="Nozaki T."/>
            <person name="Fukatsu T."/>
        </authorList>
    </citation>
    <scope>NUCLEOTIDE SEQUENCE</scope>
    <source>
        <strain evidence="12">Kw-01</strain>
    </source>
</reference>
<keyword evidence="6 10" id="KW-0547">Nucleotide-binding</keyword>
<gene>
    <name evidence="10 12" type="primary">gshB</name>
    <name evidence="12" type="ORF">ACHINZ_1490</name>
</gene>
<dbReference type="GO" id="GO:0004363">
    <property type="term" value="F:glutathione synthase activity"/>
    <property type="evidence" value="ECO:0007669"/>
    <property type="project" value="UniProtKB-UniRule"/>
</dbReference>
<dbReference type="PANTHER" id="PTHR21621">
    <property type="entry name" value="RIBOSOMAL PROTEIN S6 MODIFICATION PROTEIN"/>
    <property type="match status" value="1"/>
</dbReference>
<dbReference type="InterPro" id="IPR013815">
    <property type="entry name" value="ATP_grasp_subdomain_1"/>
</dbReference>
<dbReference type="Pfam" id="PF02951">
    <property type="entry name" value="GSH-S_N"/>
    <property type="match status" value="1"/>
</dbReference>
<dbReference type="InterPro" id="IPR011761">
    <property type="entry name" value="ATP-grasp"/>
</dbReference>
<keyword evidence="5" id="KW-0479">Metal-binding</keyword>
<dbReference type="FunFam" id="3.40.50.20:FF:000009">
    <property type="entry name" value="Glutathione synthetase"/>
    <property type="match status" value="1"/>
</dbReference>
<dbReference type="Gene3D" id="3.30.1490.20">
    <property type="entry name" value="ATP-grasp fold, A domain"/>
    <property type="match status" value="1"/>
</dbReference>
<feature type="domain" description="ATP-grasp" evidence="11">
    <location>
        <begin position="126"/>
        <end position="314"/>
    </location>
</feature>
<keyword evidence="4 10" id="KW-0317">Glutathione biosynthesis</keyword>
<evidence type="ECO:0000256" key="2">
    <source>
        <dbReference type="ARBA" id="ARBA00001946"/>
    </source>
</evidence>
<dbReference type="PANTHER" id="PTHR21621:SF4">
    <property type="entry name" value="GLUTATHIONE SYNTHETASE"/>
    <property type="match status" value="1"/>
</dbReference>
<dbReference type="SUPFAM" id="SSF52440">
    <property type="entry name" value="PreATP-grasp domain"/>
    <property type="match status" value="1"/>
</dbReference>
<dbReference type="GO" id="GO:0005524">
    <property type="term" value="F:ATP binding"/>
    <property type="evidence" value="ECO:0007669"/>
    <property type="project" value="UniProtKB-UniRule"/>
</dbReference>
<keyword evidence="3 10" id="KW-0436">Ligase</keyword>
<dbReference type="EMBL" id="AP028961">
    <property type="protein sequence ID" value="BET44479.1"/>
    <property type="molecule type" value="Genomic_DNA"/>
</dbReference>
<dbReference type="InterPro" id="IPR004215">
    <property type="entry name" value="GSHS_N"/>
</dbReference>
<dbReference type="NCBIfam" id="TIGR01380">
    <property type="entry name" value="glut_syn"/>
    <property type="match status" value="1"/>
</dbReference>
<comment type="cofactor">
    <cofactor evidence="1">
        <name>Mn(2+)</name>
        <dbReference type="ChEBI" id="CHEBI:29035"/>
    </cofactor>
</comment>
<evidence type="ECO:0000256" key="8">
    <source>
        <dbReference type="ARBA" id="ARBA00022842"/>
    </source>
</evidence>
<dbReference type="Pfam" id="PF02955">
    <property type="entry name" value="GSH-S_ATP"/>
    <property type="match status" value="1"/>
</dbReference>
<dbReference type="Gene3D" id="3.40.50.20">
    <property type="match status" value="1"/>
</dbReference>
<protein>
    <recommendedName>
        <fullName evidence="10">Glutathione synthetase</fullName>
        <ecNumber evidence="10">6.3.2.3</ecNumber>
    </recommendedName>
    <alternativeName>
        <fullName evidence="10">GSH synthetase</fullName>
        <shortName evidence="10">GSH-S</shortName>
        <shortName evidence="10">GSHase</shortName>
    </alternativeName>
    <alternativeName>
        <fullName evidence="10">Glutathione synthase</fullName>
    </alternativeName>
</protein>
<dbReference type="InterPro" id="IPR016185">
    <property type="entry name" value="PreATP-grasp_dom_sf"/>
</dbReference>
<accession>A0AAT9G427</accession>
<evidence type="ECO:0000256" key="6">
    <source>
        <dbReference type="ARBA" id="ARBA00022741"/>
    </source>
</evidence>
<comment type="pathway">
    <text evidence="10">Sulfur metabolism; glutathione biosynthesis; glutathione from L-cysteine and L-glutamate: step 2/2.</text>
</comment>
<evidence type="ECO:0000256" key="1">
    <source>
        <dbReference type="ARBA" id="ARBA00001936"/>
    </source>
</evidence>
<dbReference type="AlphaFoldDB" id="A0AAT9G427"/>
<name>A0AAT9G427_9ENTR</name>
<keyword evidence="7 10" id="KW-0067">ATP-binding</keyword>
<dbReference type="GO" id="GO:0046872">
    <property type="term" value="F:metal ion binding"/>
    <property type="evidence" value="ECO:0007669"/>
    <property type="project" value="UniProtKB-KW"/>
</dbReference>
<proteinExistence type="inferred from homology"/>
<dbReference type="EC" id="6.3.2.3" evidence="10"/>
<evidence type="ECO:0000259" key="11">
    <source>
        <dbReference type="PROSITE" id="PS50975"/>
    </source>
</evidence>
<dbReference type="HAMAP" id="MF_00162">
    <property type="entry name" value="GSH_S"/>
    <property type="match status" value="1"/>
</dbReference>
<dbReference type="NCBIfam" id="NF003573">
    <property type="entry name" value="PRK05246.1"/>
    <property type="match status" value="1"/>
</dbReference>
<dbReference type="PROSITE" id="PS50975">
    <property type="entry name" value="ATP_GRASP"/>
    <property type="match status" value="1"/>
</dbReference>
<dbReference type="InterPro" id="IPR004218">
    <property type="entry name" value="GSHS_ATP-bd"/>
</dbReference>
<keyword evidence="8" id="KW-0460">Magnesium</keyword>
<evidence type="ECO:0000256" key="9">
    <source>
        <dbReference type="ARBA" id="ARBA00023211"/>
    </source>
</evidence>
<keyword evidence="9" id="KW-0464">Manganese</keyword>
<comment type="similarity">
    <text evidence="10">Belongs to the prokaryotic GSH synthase family.</text>
</comment>
<dbReference type="InterPro" id="IPR006284">
    <property type="entry name" value="Glut_synth_pro"/>
</dbReference>
<evidence type="ECO:0000256" key="7">
    <source>
        <dbReference type="ARBA" id="ARBA00022840"/>
    </source>
</evidence>
<comment type="cofactor">
    <cofactor evidence="2">
        <name>Mg(2+)</name>
        <dbReference type="ChEBI" id="CHEBI:18420"/>
    </cofactor>
</comment>
<evidence type="ECO:0000313" key="12">
    <source>
        <dbReference type="EMBL" id="BET44479.1"/>
    </source>
</evidence>
<dbReference type="GO" id="GO:0005737">
    <property type="term" value="C:cytoplasm"/>
    <property type="evidence" value="ECO:0007669"/>
    <property type="project" value="TreeGrafter"/>
</dbReference>